<sequence length="188" mass="20570">MPIPMLAHLQMNHRKKTAVIGILCMGYIAGVAAIVKFVYQTKFVSMHDLSWNPDYIVWAHVELCVGAISACLPMFKPLFKTVFKSSSGSYGRQSDNRKGYRQWLHPSAKDATDNSKSVNRMEEDDAPVLPKLSDMHDFSNGLELQERKKGGSKVSVTVSDSGTTATLGSNSSLANGPRLEAQTGLGSY</sequence>
<feature type="region of interest" description="Disordered" evidence="6">
    <location>
        <begin position="86"/>
        <end position="121"/>
    </location>
</feature>
<evidence type="ECO:0000256" key="6">
    <source>
        <dbReference type="SAM" id="MobiDB-lite"/>
    </source>
</evidence>
<dbReference type="OrthoDB" id="5273647at2759"/>
<dbReference type="VEuPathDB" id="FungiDB:AAP_02964"/>
<reference evidence="9 10" key="1">
    <citation type="journal article" date="2016" name="Genome Biol. Evol.">
        <title>Divergent and convergent evolution of fungal pathogenicity.</title>
        <authorList>
            <person name="Shang Y."/>
            <person name="Xiao G."/>
            <person name="Zheng P."/>
            <person name="Cen K."/>
            <person name="Zhan S."/>
            <person name="Wang C."/>
        </authorList>
    </citation>
    <scope>NUCLEOTIDE SEQUENCE [LARGE SCALE GENOMIC DNA]</scope>
    <source>
        <strain evidence="9 10">ARSEF 7405</strain>
    </source>
</reference>
<keyword evidence="3 7" id="KW-1133">Transmembrane helix</keyword>
<evidence type="ECO:0000313" key="10">
    <source>
        <dbReference type="Proteomes" id="UP000242877"/>
    </source>
</evidence>
<dbReference type="InterPro" id="IPR049326">
    <property type="entry name" value="Rhodopsin_dom_fungi"/>
</dbReference>
<dbReference type="GO" id="GO:0016020">
    <property type="term" value="C:membrane"/>
    <property type="evidence" value="ECO:0007669"/>
    <property type="project" value="UniProtKB-SubCell"/>
</dbReference>
<evidence type="ECO:0000259" key="8">
    <source>
        <dbReference type="Pfam" id="PF20684"/>
    </source>
</evidence>
<evidence type="ECO:0000256" key="7">
    <source>
        <dbReference type="SAM" id="Phobius"/>
    </source>
</evidence>
<evidence type="ECO:0000256" key="1">
    <source>
        <dbReference type="ARBA" id="ARBA00004141"/>
    </source>
</evidence>
<feature type="transmembrane region" description="Helical" evidence="7">
    <location>
        <begin position="20"/>
        <end position="39"/>
    </location>
</feature>
<evidence type="ECO:0000256" key="3">
    <source>
        <dbReference type="ARBA" id="ARBA00022989"/>
    </source>
</evidence>
<accession>A0A167Z8C7</accession>
<keyword evidence="10" id="KW-1185">Reference proteome</keyword>
<protein>
    <recommendedName>
        <fullName evidence="8">Rhodopsin domain-containing protein</fullName>
    </recommendedName>
</protein>
<evidence type="ECO:0000256" key="2">
    <source>
        <dbReference type="ARBA" id="ARBA00022692"/>
    </source>
</evidence>
<dbReference type="Proteomes" id="UP000242877">
    <property type="component" value="Unassembled WGS sequence"/>
</dbReference>
<keyword evidence="4 7" id="KW-0472">Membrane</keyword>
<evidence type="ECO:0000313" key="9">
    <source>
        <dbReference type="EMBL" id="KZZ92309.1"/>
    </source>
</evidence>
<keyword evidence="2 7" id="KW-0812">Transmembrane</keyword>
<dbReference type="AlphaFoldDB" id="A0A167Z8C7"/>
<feature type="region of interest" description="Disordered" evidence="6">
    <location>
        <begin position="143"/>
        <end position="188"/>
    </location>
</feature>
<dbReference type="PANTHER" id="PTHR33048:SF167">
    <property type="entry name" value="INTEGRAL MEMBRANE PROTEIN"/>
    <property type="match status" value="1"/>
</dbReference>
<evidence type="ECO:0000256" key="5">
    <source>
        <dbReference type="ARBA" id="ARBA00038359"/>
    </source>
</evidence>
<feature type="transmembrane region" description="Helical" evidence="7">
    <location>
        <begin position="55"/>
        <end position="75"/>
    </location>
</feature>
<comment type="caution">
    <text evidence="9">The sequence shown here is derived from an EMBL/GenBank/DDBJ whole genome shotgun (WGS) entry which is preliminary data.</text>
</comment>
<name>A0A167Z8C7_9EURO</name>
<comment type="similarity">
    <text evidence="5">Belongs to the SAT4 family.</text>
</comment>
<gene>
    <name evidence="9" type="ORF">AAP_02964</name>
</gene>
<dbReference type="PANTHER" id="PTHR33048">
    <property type="entry name" value="PTH11-LIKE INTEGRAL MEMBRANE PROTEIN (AFU_ORTHOLOGUE AFUA_5G11245)"/>
    <property type="match status" value="1"/>
</dbReference>
<feature type="compositionally biased region" description="Polar residues" evidence="6">
    <location>
        <begin position="154"/>
        <end position="174"/>
    </location>
</feature>
<evidence type="ECO:0000256" key="4">
    <source>
        <dbReference type="ARBA" id="ARBA00023136"/>
    </source>
</evidence>
<feature type="domain" description="Rhodopsin" evidence="8">
    <location>
        <begin position="1"/>
        <end position="80"/>
    </location>
</feature>
<organism evidence="9 10">
    <name type="scientific">Ascosphaera apis ARSEF 7405</name>
    <dbReference type="NCBI Taxonomy" id="392613"/>
    <lineage>
        <taxon>Eukaryota</taxon>
        <taxon>Fungi</taxon>
        <taxon>Dikarya</taxon>
        <taxon>Ascomycota</taxon>
        <taxon>Pezizomycotina</taxon>
        <taxon>Eurotiomycetes</taxon>
        <taxon>Eurotiomycetidae</taxon>
        <taxon>Onygenales</taxon>
        <taxon>Ascosphaeraceae</taxon>
        <taxon>Ascosphaera</taxon>
    </lineage>
</organism>
<comment type="subcellular location">
    <subcellularLocation>
        <location evidence="1">Membrane</location>
        <topology evidence="1">Multi-pass membrane protein</topology>
    </subcellularLocation>
</comment>
<dbReference type="EMBL" id="AZGZ01000011">
    <property type="protein sequence ID" value="KZZ92309.1"/>
    <property type="molecule type" value="Genomic_DNA"/>
</dbReference>
<dbReference type="InterPro" id="IPR052337">
    <property type="entry name" value="SAT4-like"/>
</dbReference>
<dbReference type="Pfam" id="PF20684">
    <property type="entry name" value="Fung_rhodopsin"/>
    <property type="match status" value="1"/>
</dbReference>
<proteinExistence type="inferred from homology"/>